<proteinExistence type="predicted"/>
<comment type="caution">
    <text evidence="1">The sequence shown here is derived from an EMBL/GenBank/DDBJ whole genome shotgun (WGS) entry which is preliminary data.</text>
</comment>
<evidence type="ECO:0000313" key="2">
    <source>
        <dbReference type="Proteomes" id="UP001447188"/>
    </source>
</evidence>
<organism evidence="1 2">
    <name type="scientific">Discina gigas</name>
    <dbReference type="NCBI Taxonomy" id="1032678"/>
    <lineage>
        <taxon>Eukaryota</taxon>
        <taxon>Fungi</taxon>
        <taxon>Dikarya</taxon>
        <taxon>Ascomycota</taxon>
        <taxon>Pezizomycotina</taxon>
        <taxon>Pezizomycetes</taxon>
        <taxon>Pezizales</taxon>
        <taxon>Discinaceae</taxon>
        <taxon>Discina</taxon>
    </lineage>
</organism>
<accession>A0ABR3G8S3</accession>
<keyword evidence="2" id="KW-1185">Reference proteome</keyword>
<dbReference type="EMBL" id="JBBBZM010000181">
    <property type="protein sequence ID" value="KAL0632213.1"/>
    <property type="molecule type" value="Genomic_DNA"/>
</dbReference>
<name>A0ABR3G8S3_9PEZI</name>
<sequence>MTDAEITETKSTIEFLEVHEGLMKEMLAIEEDKFTLHNSLFSTSILASIERRLSSVPACGPEKILDSSVLGELMQKLIVILKRMIAAKAELKAKIKVYEESRKQRDAS</sequence>
<gene>
    <name evidence="1" type="ORF">Q9L58_008923</name>
</gene>
<evidence type="ECO:0000313" key="1">
    <source>
        <dbReference type="EMBL" id="KAL0632213.1"/>
    </source>
</evidence>
<protein>
    <submittedName>
        <fullName evidence="1">Uncharacterized protein</fullName>
    </submittedName>
</protein>
<dbReference type="Proteomes" id="UP001447188">
    <property type="component" value="Unassembled WGS sequence"/>
</dbReference>
<reference evidence="1 2" key="1">
    <citation type="submission" date="2024-02" db="EMBL/GenBank/DDBJ databases">
        <title>Discinaceae phylogenomics.</title>
        <authorList>
            <person name="Dirks A.C."/>
            <person name="James T.Y."/>
        </authorList>
    </citation>
    <scope>NUCLEOTIDE SEQUENCE [LARGE SCALE GENOMIC DNA]</scope>
    <source>
        <strain evidence="1 2">ACD0624</strain>
    </source>
</reference>